<keyword evidence="4" id="KW-0813">Transport</keyword>
<dbReference type="GO" id="GO:0015031">
    <property type="term" value="P:protein transport"/>
    <property type="evidence" value="ECO:0007669"/>
    <property type="project" value="UniProtKB-KW"/>
</dbReference>
<dbReference type="InterPro" id="IPR024603">
    <property type="entry name" value="COG_complex_COG2_C"/>
</dbReference>
<dbReference type="GO" id="GO:0006891">
    <property type="term" value="P:intra-Golgi vesicle-mediated transport"/>
    <property type="evidence" value="ECO:0007669"/>
    <property type="project" value="TreeGrafter"/>
</dbReference>
<evidence type="ECO:0000259" key="12">
    <source>
        <dbReference type="Pfam" id="PF12022"/>
    </source>
</evidence>
<keyword evidence="7" id="KW-0472">Membrane</keyword>
<dbReference type="InterPro" id="IPR024602">
    <property type="entry name" value="COG_su2_N"/>
</dbReference>
<evidence type="ECO:0000256" key="3">
    <source>
        <dbReference type="ARBA" id="ARBA00020977"/>
    </source>
</evidence>
<evidence type="ECO:0000256" key="9">
    <source>
        <dbReference type="SAM" id="Coils"/>
    </source>
</evidence>
<dbReference type="HOGENOM" id="CLU_005470_0_0_1"/>
<evidence type="ECO:0000256" key="1">
    <source>
        <dbReference type="ARBA" id="ARBA00004395"/>
    </source>
</evidence>
<comment type="subcellular location">
    <subcellularLocation>
        <location evidence="1">Golgi apparatus membrane</location>
        <topology evidence="1">Peripheral membrane protein</topology>
    </subcellularLocation>
</comment>
<organism evidence="13 14">
    <name type="scientific">Ostreococcus lucimarinus (strain CCE9901)</name>
    <dbReference type="NCBI Taxonomy" id="436017"/>
    <lineage>
        <taxon>Eukaryota</taxon>
        <taxon>Viridiplantae</taxon>
        <taxon>Chlorophyta</taxon>
        <taxon>Mamiellophyceae</taxon>
        <taxon>Mamiellales</taxon>
        <taxon>Bathycoccaceae</taxon>
        <taxon>Ostreococcus</taxon>
    </lineage>
</organism>
<dbReference type="PANTHER" id="PTHR12961">
    <property type="entry name" value="CONSERVED OLIGOMERIC GOLGI COMPLEX COMPONENT 2"/>
    <property type="match status" value="1"/>
</dbReference>
<dbReference type="InterPro" id="IPR009316">
    <property type="entry name" value="COG2"/>
</dbReference>
<keyword evidence="9" id="KW-0175">Coiled coil</keyword>
<dbReference type="AlphaFoldDB" id="A4RU98"/>
<dbReference type="Proteomes" id="UP000001568">
    <property type="component" value="Chromosome 3"/>
</dbReference>
<keyword evidence="5" id="KW-0653">Protein transport</keyword>
<feature type="domain" description="Conserved oligomeric Golgi complex subunit 2 N-terminal" evidence="11">
    <location>
        <begin position="57"/>
        <end position="130"/>
    </location>
</feature>
<dbReference type="GO" id="GO:0017119">
    <property type="term" value="C:Golgi transport complex"/>
    <property type="evidence" value="ECO:0007669"/>
    <property type="project" value="TreeGrafter"/>
</dbReference>
<evidence type="ECO:0000256" key="2">
    <source>
        <dbReference type="ARBA" id="ARBA00007603"/>
    </source>
</evidence>
<feature type="domain" description="COG complex component COG2 C-terminal" evidence="12">
    <location>
        <begin position="429"/>
        <end position="732"/>
    </location>
</feature>
<dbReference type="KEGG" id="olu:OSTLU_34351"/>
<dbReference type="GO" id="GO:0000139">
    <property type="term" value="C:Golgi membrane"/>
    <property type="evidence" value="ECO:0007669"/>
    <property type="project" value="UniProtKB-SubCell"/>
</dbReference>
<evidence type="ECO:0000256" key="5">
    <source>
        <dbReference type="ARBA" id="ARBA00022927"/>
    </source>
</evidence>
<evidence type="ECO:0000256" key="8">
    <source>
        <dbReference type="ARBA" id="ARBA00031344"/>
    </source>
</evidence>
<evidence type="ECO:0000256" key="4">
    <source>
        <dbReference type="ARBA" id="ARBA00022448"/>
    </source>
</evidence>
<dbReference type="OrthoDB" id="332281at2759"/>
<dbReference type="Pfam" id="PF06148">
    <property type="entry name" value="COG2_N"/>
    <property type="match status" value="1"/>
</dbReference>
<protein>
    <recommendedName>
        <fullName evidence="3">Conserved oligomeric Golgi complex subunit 2</fullName>
    </recommendedName>
    <alternativeName>
        <fullName evidence="8">Component of oligomeric Golgi complex 2</fullName>
    </alternativeName>
</protein>
<evidence type="ECO:0000259" key="11">
    <source>
        <dbReference type="Pfam" id="PF06148"/>
    </source>
</evidence>
<evidence type="ECO:0000256" key="10">
    <source>
        <dbReference type="SAM" id="MobiDB-lite"/>
    </source>
</evidence>
<keyword evidence="14" id="KW-1185">Reference proteome</keyword>
<keyword evidence="6" id="KW-0333">Golgi apparatus</keyword>
<feature type="region of interest" description="Disordered" evidence="10">
    <location>
        <begin position="1"/>
        <end position="55"/>
    </location>
</feature>
<dbReference type="eggNOG" id="KOG2307">
    <property type="taxonomic scope" value="Eukaryota"/>
</dbReference>
<dbReference type="GeneID" id="5000962"/>
<sequence length="766" mass="85400">MDGDEDDARTTTTTSSDDEDVRIRRRRDDDDDDDDDASVAKANGTGDLDDARDGRPTWFDARAFERDDFDPWEYVEEITTFVGSETLREALDGHERETREALERLVNENYEEFASLGDDLRDYAELRDKIMPGQIETKREVSEGREEIVRALERLEASAEEREAQARASASKRLADECGHTVSKVERLLGELDMLAPAFEDDQATPSGAETDDMHREHISGDVNERARMLDRISSEVNRLKFYQKQGKDLSAIRDLADRIEYCELKLTSLAQTALIDGLKEKNANVISHCLHGCTAIGKFDVVESAIRTVLIRPAVEKTLESIAEEDFASVLPKLSETALTSCSYVLDLTRVAESGLQSHDFLAGTVLAEVDSQLSSAFEKAYSPGIPQDFIKNYRAAMKFVDILEDLAPTMASLNHFRASRYLESYMKRWNLSVYFNLRFQEFACDVDEELNEPGLDTSRASDGFLLTPTTQTWLTMAKCMAEEVFVPALTDKFIRLFAQVLSRYRTWVKAGIEALSVQQSSDSNAEEGKVTMVTSSSSWGATAGGDELILVRLDVEKLCAKVRSDGAACVKASTSILGEDTAQIAVDCVLEGANELQEIIPQLDAFIVKVYVERCVESLKQLKGITATFRMTNKPMPTRHSHFVPTILAPLQAFLDNERTKMFSKTSRQEIVDKVVDSVSERYAEMASDLVATVKKTEASLNRLKDRQGKTSSTGVGDTDKICRQLYLDAKEYAVQMEKFGVVSTNSDAFNELWSNVAAGAPTA</sequence>
<evidence type="ECO:0000256" key="7">
    <source>
        <dbReference type="ARBA" id="ARBA00023136"/>
    </source>
</evidence>
<comment type="similarity">
    <text evidence="2">Belongs to the COG2 family.</text>
</comment>
<dbReference type="STRING" id="436017.A4RU98"/>
<evidence type="ECO:0000256" key="6">
    <source>
        <dbReference type="ARBA" id="ARBA00023034"/>
    </source>
</evidence>
<dbReference type="Gramene" id="ABO95214">
    <property type="protein sequence ID" value="ABO95214"/>
    <property type="gene ID" value="OSTLU_34351"/>
</dbReference>
<dbReference type="EMBL" id="CP000583">
    <property type="protein sequence ID" value="ABO95214.1"/>
    <property type="molecule type" value="Genomic_DNA"/>
</dbReference>
<dbReference type="GO" id="GO:0007030">
    <property type="term" value="P:Golgi organization"/>
    <property type="evidence" value="ECO:0007669"/>
    <property type="project" value="InterPro"/>
</dbReference>
<gene>
    <name evidence="13" type="ORF">OSTLU_34351</name>
</gene>
<feature type="coiled-coil region" evidence="9">
    <location>
        <begin position="145"/>
        <end position="172"/>
    </location>
</feature>
<accession>A4RU98</accession>
<proteinExistence type="inferred from homology"/>
<reference evidence="13 14" key="1">
    <citation type="journal article" date="2007" name="Proc. Natl. Acad. Sci. U.S.A.">
        <title>The tiny eukaryote Ostreococcus provides genomic insights into the paradox of plankton speciation.</title>
        <authorList>
            <person name="Palenik B."/>
            <person name="Grimwood J."/>
            <person name="Aerts A."/>
            <person name="Rouze P."/>
            <person name="Salamov A."/>
            <person name="Putnam N."/>
            <person name="Dupont C."/>
            <person name="Jorgensen R."/>
            <person name="Derelle E."/>
            <person name="Rombauts S."/>
            <person name="Zhou K."/>
            <person name="Otillar R."/>
            <person name="Merchant S.S."/>
            <person name="Podell S."/>
            <person name="Gaasterland T."/>
            <person name="Napoli C."/>
            <person name="Gendler K."/>
            <person name="Manuell A."/>
            <person name="Tai V."/>
            <person name="Vallon O."/>
            <person name="Piganeau G."/>
            <person name="Jancek S."/>
            <person name="Heijde M."/>
            <person name="Jabbari K."/>
            <person name="Bowler C."/>
            <person name="Lohr M."/>
            <person name="Robbens S."/>
            <person name="Werner G."/>
            <person name="Dubchak I."/>
            <person name="Pazour G.J."/>
            <person name="Ren Q."/>
            <person name="Paulsen I."/>
            <person name="Delwiche C."/>
            <person name="Schmutz J."/>
            <person name="Rokhsar D."/>
            <person name="Van de Peer Y."/>
            <person name="Moreau H."/>
            <person name="Grigoriev I.V."/>
        </authorList>
    </citation>
    <scope>NUCLEOTIDE SEQUENCE [LARGE SCALE GENOMIC DNA]</scope>
    <source>
        <strain evidence="13 14">CCE9901</strain>
    </source>
</reference>
<dbReference type="Pfam" id="PF12022">
    <property type="entry name" value="COG2_C"/>
    <property type="match status" value="1"/>
</dbReference>
<dbReference type="OMA" id="CWAEGVY"/>
<name>A4RU98_OSTLU</name>
<dbReference type="PANTHER" id="PTHR12961:SF0">
    <property type="entry name" value="CONSERVED OLIGOMERIC GOLGI COMPLEX SUBUNIT 2"/>
    <property type="match status" value="1"/>
</dbReference>
<evidence type="ECO:0000313" key="14">
    <source>
        <dbReference type="Proteomes" id="UP000001568"/>
    </source>
</evidence>
<dbReference type="RefSeq" id="XP_001416921.1">
    <property type="nucleotide sequence ID" value="XM_001416884.1"/>
</dbReference>
<evidence type="ECO:0000313" key="13">
    <source>
        <dbReference type="EMBL" id="ABO95214.1"/>
    </source>
</evidence>